<evidence type="ECO:0008006" key="3">
    <source>
        <dbReference type="Google" id="ProtNLM"/>
    </source>
</evidence>
<comment type="caution">
    <text evidence="1">The sequence shown here is derived from an EMBL/GenBank/DDBJ whole genome shotgun (WGS) entry which is preliminary data.</text>
</comment>
<keyword evidence="2" id="KW-1185">Reference proteome</keyword>
<name>A0ABR1BW58_NECAM</name>
<dbReference type="EMBL" id="JAVFWL010000001">
    <property type="protein sequence ID" value="KAK6729608.1"/>
    <property type="molecule type" value="Genomic_DNA"/>
</dbReference>
<gene>
    <name evidence="1" type="primary">Necator_chrI.g2703</name>
    <name evidence="1" type="ORF">RB195_006575</name>
</gene>
<accession>A0ABR1BW58</accession>
<evidence type="ECO:0000313" key="2">
    <source>
        <dbReference type="Proteomes" id="UP001303046"/>
    </source>
</evidence>
<proteinExistence type="predicted"/>
<organism evidence="1 2">
    <name type="scientific">Necator americanus</name>
    <name type="common">Human hookworm</name>
    <dbReference type="NCBI Taxonomy" id="51031"/>
    <lineage>
        <taxon>Eukaryota</taxon>
        <taxon>Metazoa</taxon>
        <taxon>Ecdysozoa</taxon>
        <taxon>Nematoda</taxon>
        <taxon>Chromadorea</taxon>
        <taxon>Rhabditida</taxon>
        <taxon>Rhabditina</taxon>
        <taxon>Rhabditomorpha</taxon>
        <taxon>Strongyloidea</taxon>
        <taxon>Ancylostomatidae</taxon>
        <taxon>Bunostominae</taxon>
        <taxon>Necator</taxon>
    </lineage>
</organism>
<protein>
    <recommendedName>
        <fullName evidence="3">Secreted protein</fullName>
    </recommendedName>
</protein>
<sequence length="89" mass="9790">MTSHRWVWAEVVRSCSSTEGTHGVVAISSPRVSTRQAVAIDGERVREGRRAAGRPAYTTQYTRPPQSANAAAASRPQAVVHFLLYLIRK</sequence>
<reference evidence="1 2" key="1">
    <citation type="submission" date="2023-08" db="EMBL/GenBank/DDBJ databases">
        <title>A Necator americanus chromosomal reference genome.</title>
        <authorList>
            <person name="Ilik V."/>
            <person name="Petrzelkova K.J."/>
            <person name="Pardy F."/>
            <person name="Fuh T."/>
            <person name="Niatou-Singa F.S."/>
            <person name="Gouil Q."/>
            <person name="Baker L."/>
            <person name="Ritchie M.E."/>
            <person name="Jex A.R."/>
            <person name="Gazzola D."/>
            <person name="Li H."/>
            <person name="Toshio Fujiwara R."/>
            <person name="Zhan B."/>
            <person name="Aroian R.V."/>
            <person name="Pafco B."/>
            <person name="Schwarz E.M."/>
        </authorList>
    </citation>
    <scope>NUCLEOTIDE SEQUENCE [LARGE SCALE GENOMIC DNA]</scope>
    <source>
        <strain evidence="1 2">Aroian</strain>
        <tissue evidence="1">Whole animal</tissue>
    </source>
</reference>
<evidence type="ECO:0000313" key="1">
    <source>
        <dbReference type="EMBL" id="KAK6729608.1"/>
    </source>
</evidence>
<dbReference type="Proteomes" id="UP001303046">
    <property type="component" value="Unassembled WGS sequence"/>
</dbReference>